<proteinExistence type="predicted"/>
<name>A0AAV9DLQ8_ACOCL</name>
<protein>
    <submittedName>
        <fullName evidence="2">Uncharacterized protein</fullName>
    </submittedName>
</protein>
<dbReference type="Proteomes" id="UP001180020">
    <property type="component" value="Unassembled WGS sequence"/>
</dbReference>
<feature type="compositionally biased region" description="Basic and acidic residues" evidence="1">
    <location>
        <begin position="69"/>
        <end position="83"/>
    </location>
</feature>
<keyword evidence="3" id="KW-1185">Reference proteome</keyword>
<reference evidence="2" key="1">
    <citation type="journal article" date="2023" name="Nat. Commun.">
        <title>Diploid and tetraploid genomes of Acorus and the evolution of monocots.</title>
        <authorList>
            <person name="Ma L."/>
            <person name="Liu K.W."/>
            <person name="Li Z."/>
            <person name="Hsiao Y.Y."/>
            <person name="Qi Y."/>
            <person name="Fu T."/>
            <person name="Tang G.D."/>
            <person name="Zhang D."/>
            <person name="Sun W.H."/>
            <person name="Liu D.K."/>
            <person name="Li Y."/>
            <person name="Chen G.Z."/>
            <person name="Liu X.D."/>
            <person name="Liao X.Y."/>
            <person name="Jiang Y.T."/>
            <person name="Yu X."/>
            <person name="Hao Y."/>
            <person name="Huang J."/>
            <person name="Zhao X.W."/>
            <person name="Ke S."/>
            <person name="Chen Y.Y."/>
            <person name="Wu W.L."/>
            <person name="Hsu J.L."/>
            <person name="Lin Y.F."/>
            <person name="Huang M.D."/>
            <person name="Li C.Y."/>
            <person name="Huang L."/>
            <person name="Wang Z.W."/>
            <person name="Zhao X."/>
            <person name="Zhong W.Y."/>
            <person name="Peng D.H."/>
            <person name="Ahmad S."/>
            <person name="Lan S."/>
            <person name="Zhang J.S."/>
            <person name="Tsai W.C."/>
            <person name="Van de Peer Y."/>
            <person name="Liu Z.J."/>
        </authorList>
    </citation>
    <scope>NUCLEOTIDE SEQUENCE</scope>
    <source>
        <strain evidence="2">CP</strain>
    </source>
</reference>
<comment type="caution">
    <text evidence="2">The sequence shown here is derived from an EMBL/GenBank/DDBJ whole genome shotgun (WGS) entry which is preliminary data.</text>
</comment>
<evidence type="ECO:0000313" key="2">
    <source>
        <dbReference type="EMBL" id="KAK1302098.1"/>
    </source>
</evidence>
<dbReference type="EMBL" id="JAUJYO010000012">
    <property type="protein sequence ID" value="KAK1302098.1"/>
    <property type="molecule type" value="Genomic_DNA"/>
</dbReference>
<reference evidence="2" key="2">
    <citation type="submission" date="2023-06" db="EMBL/GenBank/DDBJ databases">
        <authorList>
            <person name="Ma L."/>
            <person name="Liu K.-W."/>
            <person name="Li Z."/>
            <person name="Hsiao Y.-Y."/>
            <person name="Qi Y."/>
            <person name="Fu T."/>
            <person name="Tang G."/>
            <person name="Zhang D."/>
            <person name="Sun W.-H."/>
            <person name="Liu D.-K."/>
            <person name="Li Y."/>
            <person name="Chen G.-Z."/>
            <person name="Liu X.-D."/>
            <person name="Liao X.-Y."/>
            <person name="Jiang Y.-T."/>
            <person name="Yu X."/>
            <person name="Hao Y."/>
            <person name="Huang J."/>
            <person name="Zhao X.-W."/>
            <person name="Ke S."/>
            <person name="Chen Y.-Y."/>
            <person name="Wu W.-L."/>
            <person name="Hsu J.-L."/>
            <person name="Lin Y.-F."/>
            <person name="Huang M.-D."/>
            <person name="Li C.-Y."/>
            <person name="Huang L."/>
            <person name="Wang Z.-W."/>
            <person name="Zhao X."/>
            <person name="Zhong W.-Y."/>
            <person name="Peng D.-H."/>
            <person name="Ahmad S."/>
            <person name="Lan S."/>
            <person name="Zhang J.-S."/>
            <person name="Tsai W.-C."/>
            <person name="Van De Peer Y."/>
            <person name="Liu Z.-J."/>
        </authorList>
    </citation>
    <scope>NUCLEOTIDE SEQUENCE</scope>
    <source>
        <strain evidence="2">CP</strain>
        <tissue evidence="2">Leaves</tissue>
    </source>
</reference>
<sequence>MEQMSGPNMELSDARSSDLLQVPATSRERELQAYMATLQQSIWNLVEELRRMKIRNTQLEQQLNNLTNKENDKLQNNDKEASQ</sequence>
<feature type="region of interest" description="Disordered" evidence="1">
    <location>
        <begin position="1"/>
        <end position="23"/>
    </location>
</feature>
<organism evidence="2 3">
    <name type="scientific">Acorus calamus</name>
    <name type="common">Sweet flag</name>
    <dbReference type="NCBI Taxonomy" id="4465"/>
    <lineage>
        <taxon>Eukaryota</taxon>
        <taxon>Viridiplantae</taxon>
        <taxon>Streptophyta</taxon>
        <taxon>Embryophyta</taxon>
        <taxon>Tracheophyta</taxon>
        <taxon>Spermatophyta</taxon>
        <taxon>Magnoliopsida</taxon>
        <taxon>Liliopsida</taxon>
        <taxon>Acoraceae</taxon>
        <taxon>Acorus</taxon>
    </lineage>
</organism>
<evidence type="ECO:0000256" key="1">
    <source>
        <dbReference type="SAM" id="MobiDB-lite"/>
    </source>
</evidence>
<dbReference type="AlphaFoldDB" id="A0AAV9DLQ8"/>
<evidence type="ECO:0000313" key="3">
    <source>
        <dbReference type="Proteomes" id="UP001180020"/>
    </source>
</evidence>
<accession>A0AAV9DLQ8</accession>
<feature type="region of interest" description="Disordered" evidence="1">
    <location>
        <begin position="63"/>
        <end position="83"/>
    </location>
</feature>
<gene>
    <name evidence="2" type="ORF">QJS10_CPB12g00195</name>
</gene>